<dbReference type="AlphaFoldDB" id="A0A974HIX8"/>
<sequence>MCKSPKTHSGRKHSLIYYLSLTRHKKLNMQLLSAPSVKKKQHRLNKPFQSYLLTSSPKEKQLQVIQL</sequence>
<organism evidence="1 2">
    <name type="scientific">Xenopus laevis</name>
    <name type="common">African clawed frog</name>
    <dbReference type="NCBI Taxonomy" id="8355"/>
    <lineage>
        <taxon>Eukaryota</taxon>
        <taxon>Metazoa</taxon>
        <taxon>Chordata</taxon>
        <taxon>Craniata</taxon>
        <taxon>Vertebrata</taxon>
        <taxon>Euteleostomi</taxon>
        <taxon>Amphibia</taxon>
        <taxon>Batrachia</taxon>
        <taxon>Anura</taxon>
        <taxon>Pipoidea</taxon>
        <taxon>Pipidae</taxon>
        <taxon>Xenopodinae</taxon>
        <taxon>Xenopus</taxon>
        <taxon>Xenopus</taxon>
    </lineage>
</organism>
<reference evidence="2" key="1">
    <citation type="journal article" date="2016" name="Nature">
        <title>Genome evolution in the allotetraploid frog Xenopus laevis.</title>
        <authorList>
            <person name="Session A.M."/>
            <person name="Uno Y."/>
            <person name="Kwon T."/>
            <person name="Chapman J.A."/>
            <person name="Toyoda A."/>
            <person name="Takahashi S."/>
            <person name="Fukui A."/>
            <person name="Hikosaka A."/>
            <person name="Suzuki A."/>
            <person name="Kondo M."/>
            <person name="van Heeringen S.J."/>
            <person name="Quigley I."/>
            <person name="Heinz S."/>
            <person name="Ogino H."/>
            <person name="Ochi H."/>
            <person name="Hellsten U."/>
            <person name="Lyons J.B."/>
            <person name="Simakov O."/>
            <person name="Putnam N."/>
            <person name="Stites J."/>
            <person name="Kuroki Y."/>
            <person name="Tanaka T."/>
            <person name="Michiue T."/>
            <person name="Watanabe M."/>
            <person name="Bogdanovic O."/>
            <person name="Lister R."/>
            <person name="Georgiou G."/>
            <person name="Paranjpe S.S."/>
            <person name="van Kruijsbergen I."/>
            <person name="Shu S."/>
            <person name="Carlson J."/>
            <person name="Kinoshita T."/>
            <person name="Ohta Y."/>
            <person name="Mawaribuchi S."/>
            <person name="Jenkins J."/>
            <person name="Grimwood J."/>
            <person name="Schmutz J."/>
            <person name="Mitros T."/>
            <person name="Mozaffari S.V."/>
            <person name="Suzuki Y."/>
            <person name="Haramoto Y."/>
            <person name="Yamamoto T.S."/>
            <person name="Takagi C."/>
            <person name="Heald R."/>
            <person name="Miller K."/>
            <person name="Haudenschild C."/>
            <person name="Kitzman J."/>
            <person name="Nakayama T."/>
            <person name="Izutsu Y."/>
            <person name="Robert J."/>
            <person name="Fortriede J."/>
            <person name="Burns K."/>
            <person name="Lotay V."/>
            <person name="Karimi K."/>
            <person name="Yasuoka Y."/>
            <person name="Dichmann D.S."/>
            <person name="Flajnik M.F."/>
            <person name="Houston D.W."/>
            <person name="Shendure J."/>
            <person name="DuPasquier L."/>
            <person name="Vize P.D."/>
            <person name="Zorn A.M."/>
            <person name="Ito M."/>
            <person name="Marcotte E.M."/>
            <person name="Wallingford J.B."/>
            <person name="Ito Y."/>
            <person name="Asashima M."/>
            <person name="Ueno N."/>
            <person name="Matsuda Y."/>
            <person name="Veenstra G.J."/>
            <person name="Fujiyama A."/>
            <person name="Harland R.M."/>
            <person name="Taira M."/>
            <person name="Rokhsar D.S."/>
        </authorList>
    </citation>
    <scope>NUCLEOTIDE SEQUENCE [LARGE SCALE GENOMIC DNA]</scope>
    <source>
        <strain evidence="2">J</strain>
    </source>
</reference>
<dbReference type="EMBL" id="CM004474">
    <property type="protein sequence ID" value="OCT79729.1"/>
    <property type="molecule type" value="Genomic_DNA"/>
</dbReference>
<gene>
    <name evidence="1" type="ORF">XELAEV_18026539mg</name>
</gene>
<name>A0A974HIX8_XENLA</name>
<accession>A0A974HIX8</accession>
<protein>
    <submittedName>
        <fullName evidence="1">Uncharacterized protein</fullName>
    </submittedName>
</protein>
<evidence type="ECO:0000313" key="2">
    <source>
        <dbReference type="Proteomes" id="UP000694892"/>
    </source>
</evidence>
<evidence type="ECO:0000313" key="1">
    <source>
        <dbReference type="EMBL" id="OCT79729.1"/>
    </source>
</evidence>
<proteinExistence type="predicted"/>
<dbReference type="Proteomes" id="UP000694892">
    <property type="component" value="Chromosome 5L"/>
</dbReference>